<evidence type="ECO:0000259" key="2">
    <source>
        <dbReference type="Pfam" id="PF25545"/>
    </source>
</evidence>
<accession>A0AAN7UQH8</accession>
<reference evidence="3 4" key="1">
    <citation type="submission" date="2023-10" db="EMBL/GenBank/DDBJ databases">
        <title>Draft genome sequence of Xylaria bambusicola isolate GMP-LS, the root and basal stem rot pathogen of sugarcane in Indonesia.</title>
        <authorList>
            <person name="Selvaraj P."/>
            <person name="Muralishankar V."/>
            <person name="Muruganantham S."/>
            <person name="Sp S."/>
            <person name="Haryani S."/>
            <person name="Lau K.J.X."/>
            <person name="Naqvi N.I."/>
        </authorList>
    </citation>
    <scope>NUCLEOTIDE SEQUENCE [LARGE SCALE GENOMIC DNA]</scope>
    <source>
        <strain evidence="3">GMP-LS</strain>
    </source>
</reference>
<feature type="compositionally biased region" description="Low complexity" evidence="1">
    <location>
        <begin position="185"/>
        <end position="197"/>
    </location>
</feature>
<feature type="compositionally biased region" description="Low complexity" evidence="1">
    <location>
        <begin position="552"/>
        <end position="561"/>
    </location>
</feature>
<dbReference type="AlphaFoldDB" id="A0AAN7UQH8"/>
<dbReference type="InterPro" id="IPR057684">
    <property type="entry name" value="DUF7924"/>
</dbReference>
<dbReference type="Proteomes" id="UP001305414">
    <property type="component" value="Unassembled WGS sequence"/>
</dbReference>
<evidence type="ECO:0000313" key="3">
    <source>
        <dbReference type="EMBL" id="KAK5633447.1"/>
    </source>
</evidence>
<organism evidence="3 4">
    <name type="scientific">Xylaria bambusicola</name>
    <dbReference type="NCBI Taxonomy" id="326684"/>
    <lineage>
        <taxon>Eukaryota</taxon>
        <taxon>Fungi</taxon>
        <taxon>Dikarya</taxon>
        <taxon>Ascomycota</taxon>
        <taxon>Pezizomycotina</taxon>
        <taxon>Sordariomycetes</taxon>
        <taxon>Xylariomycetidae</taxon>
        <taxon>Xylariales</taxon>
        <taxon>Xylariaceae</taxon>
        <taxon>Xylaria</taxon>
    </lineage>
</organism>
<dbReference type="EMBL" id="JAWHQM010000032">
    <property type="protein sequence ID" value="KAK5633447.1"/>
    <property type="molecule type" value="Genomic_DNA"/>
</dbReference>
<feature type="compositionally biased region" description="Low complexity" evidence="1">
    <location>
        <begin position="204"/>
        <end position="216"/>
    </location>
</feature>
<gene>
    <name evidence="3" type="ORF">RRF57_009161</name>
</gene>
<name>A0AAN7UQH8_9PEZI</name>
<feature type="domain" description="DUF7924" evidence="2">
    <location>
        <begin position="320"/>
        <end position="457"/>
    </location>
</feature>
<comment type="caution">
    <text evidence="3">The sequence shown here is derived from an EMBL/GenBank/DDBJ whole genome shotgun (WGS) entry which is preliminary data.</text>
</comment>
<feature type="region of interest" description="Disordered" evidence="1">
    <location>
        <begin position="532"/>
        <end position="574"/>
    </location>
</feature>
<feature type="region of interest" description="Disordered" evidence="1">
    <location>
        <begin position="121"/>
        <end position="143"/>
    </location>
</feature>
<feature type="compositionally biased region" description="Basic and acidic residues" evidence="1">
    <location>
        <begin position="75"/>
        <end position="95"/>
    </location>
</feature>
<protein>
    <recommendedName>
        <fullName evidence="2">DUF7924 domain-containing protein</fullName>
    </recommendedName>
</protein>
<evidence type="ECO:0000313" key="4">
    <source>
        <dbReference type="Proteomes" id="UP001305414"/>
    </source>
</evidence>
<feature type="region of interest" description="Disordered" evidence="1">
    <location>
        <begin position="161"/>
        <end position="216"/>
    </location>
</feature>
<dbReference type="Pfam" id="PF25545">
    <property type="entry name" value="DUF7924"/>
    <property type="match status" value="1"/>
</dbReference>
<sequence length="622" mass="69381">MAKSHYRKTQYPDEALQDDRPAKSRKRRADEDEPSRNDHIVNRPPTKSRKRHCDDEPSRNHSPASQPRIGETSQDDPRDDPSAKRIKPAVEHHDPWVYPPEFWDRLSKIPLIHEAVAELDRRTSARSSSPRPPPLSLPSTGPVQDLALAPAKELARFARHGGPSLGDLRGYPMIKNSDLPADAMSSSSHSGNTKSTSPASSRATKITDPTTKTKTSISPYNRAFEQHLTDYQIHPTWKSSEPNLEGIRPALAVPRGSLSPSRFSDGAFKTFQRDNAQAKDEEDVRAYVVPTILGPRQIDHPSAMSTLFGNLDPLTDGTLAPAKPDVYYGANPEQLNRPIRDKLRGYIIPSTMEDKPMAPNFFLEVKGPDGSAAVATRQARYDGALGARAMHSLQNYGSDKPVLDGNAYTFSSTYHDGMLKLYAHHPTAPATPGERPEYHMTQLEAYAMTGSRKTFVEGATAFRNARDLADRYRQKFIAAANAKTKRSREELVDTTVQQDDGSSTEEYEDCEEYPIQSSQGINKASALPHYLEDDQDESQSSVPDEVETPAASFTTSFTSSFNSGNDTHRHRTHSRRIGLLRIYRPPIRKNTITRAGARTARQLARERARLVGRRVRQDLESK</sequence>
<feature type="region of interest" description="Disordered" evidence="1">
    <location>
        <begin position="483"/>
        <end position="519"/>
    </location>
</feature>
<feature type="region of interest" description="Disordered" evidence="1">
    <location>
        <begin position="1"/>
        <end position="97"/>
    </location>
</feature>
<proteinExistence type="predicted"/>
<feature type="compositionally biased region" description="Acidic residues" evidence="1">
    <location>
        <begin position="502"/>
        <end position="512"/>
    </location>
</feature>
<keyword evidence="4" id="KW-1185">Reference proteome</keyword>
<feature type="compositionally biased region" description="Basic and acidic residues" evidence="1">
    <location>
        <begin position="17"/>
        <end position="41"/>
    </location>
</feature>
<evidence type="ECO:0000256" key="1">
    <source>
        <dbReference type="SAM" id="MobiDB-lite"/>
    </source>
</evidence>